<name>A0A8K0S2V1_9HYPO</name>
<sequence length="224" mass="25569">MAWKTPLSHYIPEFKHPDPAVREKANLIDFLRHSTGLSSPQLLILGPRGTLIHPEKDFVQLMNTSPSCDENGSRHNRWWSYDNWGYGLVAVALERVYQRHYEDILRQKFLSPLNLSRTVVDSSELSQDSNIAYPYVVLDNGTFHRSTSDKWTYQNHRPANAALGMRSCVRDMLSWALCVLESEKESKKEEAISITKKGTYGHSQRLSDPKGTMDKAVAGQEPHQ</sequence>
<gene>
    <name evidence="4" type="ORF">BKA59DRAFT_541312</name>
</gene>
<dbReference type="InterPro" id="IPR050491">
    <property type="entry name" value="AmpC-like"/>
</dbReference>
<dbReference type="EMBL" id="JAGPXF010000002">
    <property type="protein sequence ID" value="KAH7256199.1"/>
    <property type="molecule type" value="Genomic_DNA"/>
</dbReference>
<proteinExistence type="inferred from homology"/>
<dbReference type="PANTHER" id="PTHR46825">
    <property type="entry name" value="D-ALANYL-D-ALANINE-CARBOXYPEPTIDASE/ENDOPEPTIDASE AMPH"/>
    <property type="match status" value="1"/>
</dbReference>
<dbReference type="InterPro" id="IPR012338">
    <property type="entry name" value="Beta-lactam/transpept-like"/>
</dbReference>
<dbReference type="OrthoDB" id="5946976at2759"/>
<organism evidence="4 5">
    <name type="scientific">Fusarium tricinctum</name>
    <dbReference type="NCBI Taxonomy" id="61284"/>
    <lineage>
        <taxon>Eukaryota</taxon>
        <taxon>Fungi</taxon>
        <taxon>Dikarya</taxon>
        <taxon>Ascomycota</taxon>
        <taxon>Pezizomycotina</taxon>
        <taxon>Sordariomycetes</taxon>
        <taxon>Hypocreomycetidae</taxon>
        <taxon>Hypocreales</taxon>
        <taxon>Nectriaceae</taxon>
        <taxon>Fusarium</taxon>
        <taxon>Fusarium tricinctum species complex</taxon>
    </lineage>
</organism>
<keyword evidence="5" id="KW-1185">Reference proteome</keyword>
<evidence type="ECO:0000256" key="2">
    <source>
        <dbReference type="SAM" id="MobiDB-lite"/>
    </source>
</evidence>
<dbReference type="SUPFAM" id="SSF56601">
    <property type="entry name" value="beta-lactamase/transpeptidase-like"/>
    <property type="match status" value="1"/>
</dbReference>
<protein>
    <submittedName>
        <fullName evidence="4">Beta-lactamase/transpeptidase-like protein</fullName>
    </submittedName>
</protein>
<evidence type="ECO:0000259" key="3">
    <source>
        <dbReference type="Pfam" id="PF00144"/>
    </source>
</evidence>
<dbReference type="InterPro" id="IPR001466">
    <property type="entry name" value="Beta-lactam-related"/>
</dbReference>
<evidence type="ECO:0000313" key="5">
    <source>
        <dbReference type="Proteomes" id="UP000813427"/>
    </source>
</evidence>
<comment type="caution">
    <text evidence="4">The sequence shown here is derived from an EMBL/GenBank/DDBJ whole genome shotgun (WGS) entry which is preliminary data.</text>
</comment>
<feature type="domain" description="Beta-lactamase-related" evidence="3">
    <location>
        <begin position="3"/>
        <end position="191"/>
    </location>
</feature>
<dbReference type="Gene3D" id="3.40.710.10">
    <property type="entry name" value="DD-peptidase/beta-lactamase superfamily"/>
    <property type="match status" value="1"/>
</dbReference>
<accession>A0A8K0S2V1</accession>
<dbReference type="Pfam" id="PF00144">
    <property type="entry name" value="Beta-lactamase"/>
    <property type="match status" value="1"/>
</dbReference>
<dbReference type="Proteomes" id="UP000813427">
    <property type="component" value="Unassembled WGS sequence"/>
</dbReference>
<feature type="region of interest" description="Disordered" evidence="2">
    <location>
        <begin position="184"/>
        <end position="224"/>
    </location>
</feature>
<comment type="similarity">
    <text evidence="1">Belongs to the peptidase S12 family.</text>
</comment>
<evidence type="ECO:0000313" key="4">
    <source>
        <dbReference type="EMBL" id="KAH7256199.1"/>
    </source>
</evidence>
<dbReference type="PANTHER" id="PTHR46825:SF14">
    <property type="entry name" value="BETA-LACTAMASE-RELATED DOMAIN-CONTAINING PROTEIN"/>
    <property type="match status" value="1"/>
</dbReference>
<evidence type="ECO:0000256" key="1">
    <source>
        <dbReference type="ARBA" id="ARBA00038215"/>
    </source>
</evidence>
<reference evidence="4" key="1">
    <citation type="journal article" date="2021" name="Nat. Commun.">
        <title>Genetic determinants of endophytism in the Arabidopsis root mycobiome.</title>
        <authorList>
            <person name="Mesny F."/>
            <person name="Miyauchi S."/>
            <person name="Thiergart T."/>
            <person name="Pickel B."/>
            <person name="Atanasova L."/>
            <person name="Karlsson M."/>
            <person name="Huettel B."/>
            <person name="Barry K.W."/>
            <person name="Haridas S."/>
            <person name="Chen C."/>
            <person name="Bauer D."/>
            <person name="Andreopoulos W."/>
            <person name="Pangilinan J."/>
            <person name="LaButti K."/>
            <person name="Riley R."/>
            <person name="Lipzen A."/>
            <person name="Clum A."/>
            <person name="Drula E."/>
            <person name="Henrissat B."/>
            <person name="Kohler A."/>
            <person name="Grigoriev I.V."/>
            <person name="Martin F.M."/>
            <person name="Hacquard S."/>
        </authorList>
    </citation>
    <scope>NUCLEOTIDE SEQUENCE</scope>
    <source>
        <strain evidence="4">MPI-SDFR-AT-0068</strain>
    </source>
</reference>
<dbReference type="AlphaFoldDB" id="A0A8K0S2V1"/>